<evidence type="ECO:0000259" key="7">
    <source>
        <dbReference type="PROSITE" id="PS50850"/>
    </source>
</evidence>
<sequence length="414" mass="44765">MAQLQSTGNVTVKDGSGSGQKYLIPLALVTSLFFLWGFAISMLDVLNKHFQEVLGLSISESAWVQVCTYGAYFFMALPAGYFMKKYGYKKGIIAGLLLYAIGAFLVYPAGEAQSWPFFLVALFVLACGLAFLETAANPYTTVLGSPETSEQRLNMAQSFNGLGVIIGPLVGGLFVFANKSESIEAGFDSVQLPYMIVGAVVLLVTVLFFLTPMPEVQEETLVEDTSGHVGKSLFQHTHFTLGAFSQLLNVGAQSCTWGFFINYATESINISNQEASILLSSGMVVFMVGRFAGTFFMRFVKASTLLGIYGAAIVVLLLIVTFNLLGQASIYAFVAFFFFQSITFPTIFALGVKDMGKFTKQASSYIIMGIVGGALFPPVMGAIADATSTAFSFILPVVLFAFISWYGFKGSQIR</sequence>
<dbReference type="PANTHER" id="PTHR43702:SF3">
    <property type="entry name" value="PROTEIN TSGA"/>
    <property type="match status" value="1"/>
</dbReference>
<protein>
    <submittedName>
        <fullName evidence="8">L-fucose-proton symporter</fullName>
    </submittedName>
</protein>
<dbReference type="InterPro" id="IPR011701">
    <property type="entry name" value="MFS"/>
</dbReference>
<dbReference type="AlphaFoldDB" id="A0A916NK75"/>
<feature type="domain" description="Major facilitator superfamily (MFS) profile" evidence="7">
    <location>
        <begin position="25"/>
        <end position="414"/>
    </location>
</feature>
<reference evidence="8" key="1">
    <citation type="submission" date="2021-04" db="EMBL/GenBank/DDBJ databases">
        <authorList>
            <person name="Rodrigo-Torres L."/>
            <person name="Arahal R. D."/>
            <person name="Lucena T."/>
        </authorList>
    </citation>
    <scope>NUCLEOTIDE SEQUENCE</scope>
    <source>
        <strain evidence="8">CECT 9275</strain>
    </source>
</reference>
<dbReference type="InterPro" id="IPR020846">
    <property type="entry name" value="MFS_dom"/>
</dbReference>
<evidence type="ECO:0000313" key="8">
    <source>
        <dbReference type="EMBL" id="CAG4993264.1"/>
    </source>
</evidence>
<gene>
    <name evidence="8" type="primary">fucP_3</name>
    <name evidence="8" type="ORF">DYBT9275_01136</name>
</gene>
<feature type="transmembrane region" description="Helical" evidence="6">
    <location>
        <begin position="275"/>
        <end position="293"/>
    </location>
</feature>
<evidence type="ECO:0000256" key="2">
    <source>
        <dbReference type="ARBA" id="ARBA00022475"/>
    </source>
</evidence>
<dbReference type="InterPro" id="IPR050375">
    <property type="entry name" value="MFS_TsgA-like"/>
</dbReference>
<dbReference type="RefSeq" id="WP_215237823.1">
    <property type="nucleotide sequence ID" value="NZ_CAJRAF010000001.1"/>
</dbReference>
<dbReference type="PANTHER" id="PTHR43702">
    <property type="entry name" value="L-FUCOSE-PROTON SYMPORTER"/>
    <property type="match status" value="1"/>
</dbReference>
<feature type="transmembrane region" description="Helical" evidence="6">
    <location>
        <begin position="62"/>
        <end position="82"/>
    </location>
</feature>
<dbReference type="Gene3D" id="1.20.1250.20">
    <property type="entry name" value="MFS general substrate transporter like domains"/>
    <property type="match status" value="2"/>
</dbReference>
<dbReference type="NCBIfam" id="TIGR00885">
    <property type="entry name" value="fucP"/>
    <property type="match status" value="1"/>
</dbReference>
<evidence type="ECO:0000313" key="9">
    <source>
        <dbReference type="Proteomes" id="UP000680038"/>
    </source>
</evidence>
<comment type="caution">
    <text evidence="8">The sequence shown here is derived from an EMBL/GenBank/DDBJ whole genome shotgun (WGS) entry which is preliminary data.</text>
</comment>
<dbReference type="PROSITE" id="PS50850">
    <property type="entry name" value="MFS"/>
    <property type="match status" value="1"/>
</dbReference>
<evidence type="ECO:0000256" key="3">
    <source>
        <dbReference type="ARBA" id="ARBA00022692"/>
    </source>
</evidence>
<organism evidence="8 9">
    <name type="scientific">Dyadobacter helix</name>
    <dbReference type="NCBI Taxonomy" id="2822344"/>
    <lineage>
        <taxon>Bacteria</taxon>
        <taxon>Pseudomonadati</taxon>
        <taxon>Bacteroidota</taxon>
        <taxon>Cytophagia</taxon>
        <taxon>Cytophagales</taxon>
        <taxon>Spirosomataceae</taxon>
        <taxon>Dyadobacter</taxon>
    </lineage>
</organism>
<keyword evidence="2" id="KW-1003">Cell membrane</keyword>
<feature type="transmembrane region" description="Helical" evidence="6">
    <location>
        <begin position="305"/>
        <end position="324"/>
    </location>
</feature>
<feature type="transmembrane region" description="Helical" evidence="6">
    <location>
        <begin position="115"/>
        <end position="136"/>
    </location>
</feature>
<dbReference type="GO" id="GO:0005886">
    <property type="term" value="C:plasma membrane"/>
    <property type="evidence" value="ECO:0007669"/>
    <property type="project" value="UniProtKB-SubCell"/>
</dbReference>
<keyword evidence="5 6" id="KW-0472">Membrane</keyword>
<evidence type="ECO:0000256" key="1">
    <source>
        <dbReference type="ARBA" id="ARBA00004429"/>
    </source>
</evidence>
<dbReference type="InterPro" id="IPR036259">
    <property type="entry name" value="MFS_trans_sf"/>
</dbReference>
<dbReference type="CDD" id="cd17394">
    <property type="entry name" value="MFS_FucP_like"/>
    <property type="match status" value="1"/>
</dbReference>
<keyword evidence="3 6" id="KW-0812">Transmembrane</keyword>
<dbReference type="Pfam" id="PF07690">
    <property type="entry name" value="MFS_1"/>
    <property type="match status" value="1"/>
</dbReference>
<evidence type="ECO:0000256" key="5">
    <source>
        <dbReference type="ARBA" id="ARBA00023136"/>
    </source>
</evidence>
<feature type="transmembrane region" description="Helical" evidence="6">
    <location>
        <begin position="241"/>
        <end position="263"/>
    </location>
</feature>
<accession>A0A916NK75</accession>
<comment type="subcellular location">
    <subcellularLocation>
        <location evidence="1">Cell inner membrane</location>
        <topology evidence="1">Multi-pass membrane protein</topology>
    </subcellularLocation>
</comment>
<feature type="transmembrane region" description="Helical" evidence="6">
    <location>
        <begin position="22"/>
        <end position="42"/>
    </location>
</feature>
<dbReference type="SUPFAM" id="SSF103473">
    <property type="entry name" value="MFS general substrate transporter"/>
    <property type="match status" value="1"/>
</dbReference>
<feature type="transmembrane region" description="Helical" evidence="6">
    <location>
        <begin position="157"/>
        <end position="177"/>
    </location>
</feature>
<name>A0A916NK75_9BACT</name>
<dbReference type="InterPro" id="IPR005275">
    <property type="entry name" value="Lfuc_symporter_FucP"/>
</dbReference>
<keyword evidence="4 6" id="KW-1133">Transmembrane helix</keyword>
<feature type="transmembrane region" description="Helical" evidence="6">
    <location>
        <begin position="192"/>
        <end position="210"/>
    </location>
</feature>
<evidence type="ECO:0000256" key="4">
    <source>
        <dbReference type="ARBA" id="ARBA00022989"/>
    </source>
</evidence>
<dbReference type="EMBL" id="CAJRAF010000001">
    <property type="protein sequence ID" value="CAG4993264.1"/>
    <property type="molecule type" value="Genomic_DNA"/>
</dbReference>
<feature type="transmembrane region" description="Helical" evidence="6">
    <location>
        <begin position="330"/>
        <end position="352"/>
    </location>
</feature>
<proteinExistence type="predicted"/>
<evidence type="ECO:0000256" key="6">
    <source>
        <dbReference type="SAM" id="Phobius"/>
    </source>
</evidence>
<keyword evidence="9" id="KW-1185">Reference proteome</keyword>
<dbReference type="Proteomes" id="UP000680038">
    <property type="component" value="Unassembled WGS sequence"/>
</dbReference>
<feature type="transmembrane region" description="Helical" evidence="6">
    <location>
        <begin position="390"/>
        <end position="408"/>
    </location>
</feature>
<feature type="transmembrane region" description="Helical" evidence="6">
    <location>
        <begin position="91"/>
        <end position="109"/>
    </location>
</feature>
<dbReference type="GO" id="GO:0015535">
    <property type="term" value="F:fucose:proton symporter activity"/>
    <property type="evidence" value="ECO:0007669"/>
    <property type="project" value="InterPro"/>
</dbReference>
<feature type="transmembrane region" description="Helical" evidence="6">
    <location>
        <begin position="364"/>
        <end position="384"/>
    </location>
</feature>